<dbReference type="FunFam" id="3.40.50.1360:FF:000006">
    <property type="entry name" value="Glucitol operon repressor"/>
    <property type="match status" value="1"/>
</dbReference>
<dbReference type="InterPro" id="IPR036388">
    <property type="entry name" value="WH-like_DNA-bd_sf"/>
</dbReference>
<keyword evidence="6" id="KW-1185">Reference proteome</keyword>
<evidence type="ECO:0000259" key="4">
    <source>
        <dbReference type="PROSITE" id="PS51000"/>
    </source>
</evidence>
<sequence>MRPLKRKKPNMTKRNTQIRRSAIASLVEEQGEVTVEELAKRFDTSEVTIRKDLASLEQSGQLLRRYGGAVSIPTETVAEELNILISEKKLSLASVAASLVRDHNRILIDSGSTTGALISKLNTKKGLVVMTNSLTAANALNELESEPTLLMTGGTWDAHSDSFQGQVAEAALRSYDFDQLFVGADGIDLERGTTTFNELIGLSRVMAEVSRQVIVMIESDKIGRRIPNLELAWDSIDIVITDKNLSDEYKQIIESKAVRVIRAAN</sequence>
<dbReference type="SUPFAM" id="SSF100950">
    <property type="entry name" value="NagB/RpiA/CoA transferase-like"/>
    <property type="match status" value="1"/>
</dbReference>
<dbReference type="InterPro" id="IPR050313">
    <property type="entry name" value="Carb_Metab_HTH_regulators"/>
</dbReference>
<evidence type="ECO:0000256" key="3">
    <source>
        <dbReference type="ARBA" id="ARBA00023163"/>
    </source>
</evidence>
<dbReference type="Pfam" id="PF00455">
    <property type="entry name" value="DeoRC"/>
    <property type="match status" value="1"/>
</dbReference>
<dbReference type="AlphaFoldDB" id="A0A511QU42"/>
<organism evidence="5 6">
    <name type="scientific">Vibrio superstes NBRC 103154</name>
    <dbReference type="NCBI Taxonomy" id="1219062"/>
    <lineage>
        <taxon>Bacteria</taxon>
        <taxon>Pseudomonadati</taxon>
        <taxon>Pseudomonadota</taxon>
        <taxon>Gammaproteobacteria</taxon>
        <taxon>Vibrionales</taxon>
        <taxon>Vibrionaceae</taxon>
        <taxon>Vibrio</taxon>
    </lineage>
</organism>
<proteinExistence type="predicted"/>
<comment type="caution">
    <text evidence="5">The sequence shown here is derived from an EMBL/GenBank/DDBJ whole genome shotgun (WGS) entry which is preliminary data.</text>
</comment>
<dbReference type="PROSITE" id="PS51000">
    <property type="entry name" value="HTH_DEOR_2"/>
    <property type="match status" value="1"/>
</dbReference>
<dbReference type="InterPro" id="IPR014036">
    <property type="entry name" value="DeoR-like_C"/>
</dbReference>
<keyword evidence="3" id="KW-0804">Transcription</keyword>
<dbReference type="PANTHER" id="PTHR30363:SF44">
    <property type="entry name" value="AGA OPERON TRANSCRIPTIONAL REPRESSOR-RELATED"/>
    <property type="match status" value="1"/>
</dbReference>
<dbReference type="EMBL" id="BJXK01000015">
    <property type="protein sequence ID" value="GEM80888.1"/>
    <property type="molecule type" value="Genomic_DNA"/>
</dbReference>
<dbReference type="Gene3D" id="3.40.50.1360">
    <property type="match status" value="1"/>
</dbReference>
<dbReference type="PRINTS" id="PR00037">
    <property type="entry name" value="HTHLACR"/>
</dbReference>
<dbReference type="InterPro" id="IPR036390">
    <property type="entry name" value="WH_DNA-bd_sf"/>
</dbReference>
<dbReference type="PANTHER" id="PTHR30363">
    <property type="entry name" value="HTH-TYPE TRANSCRIPTIONAL REGULATOR SRLR-RELATED"/>
    <property type="match status" value="1"/>
</dbReference>
<keyword evidence="2" id="KW-0238">DNA-binding</keyword>
<gene>
    <name evidence="5" type="ORF">VSU01S_31330</name>
</gene>
<evidence type="ECO:0000313" key="5">
    <source>
        <dbReference type="EMBL" id="GEM80888.1"/>
    </source>
</evidence>
<name>A0A511QU42_9VIBR</name>
<dbReference type="SMART" id="SM00420">
    <property type="entry name" value="HTH_DEOR"/>
    <property type="match status" value="1"/>
</dbReference>
<dbReference type="GO" id="GO:0003677">
    <property type="term" value="F:DNA binding"/>
    <property type="evidence" value="ECO:0007669"/>
    <property type="project" value="UniProtKB-KW"/>
</dbReference>
<dbReference type="Proteomes" id="UP000321113">
    <property type="component" value="Unassembled WGS sequence"/>
</dbReference>
<dbReference type="InterPro" id="IPR018356">
    <property type="entry name" value="Tscrpt_reg_HTH_DeoR_CS"/>
</dbReference>
<dbReference type="InterPro" id="IPR037171">
    <property type="entry name" value="NagB/RpiA_transferase-like"/>
</dbReference>
<dbReference type="Gene3D" id="1.10.10.10">
    <property type="entry name" value="Winged helix-like DNA-binding domain superfamily/Winged helix DNA-binding domain"/>
    <property type="match status" value="1"/>
</dbReference>
<dbReference type="SMART" id="SM01134">
    <property type="entry name" value="DeoRC"/>
    <property type="match status" value="1"/>
</dbReference>
<feature type="domain" description="HTH deoR-type" evidence="4">
    <location>
        <begin position="16"/>
        <end position="71"/>
    </location>
</feature>
<dbReference type="SUPFAM" id="SSF46785">
    <property type="entry name" value="Winged helix' DNA-binding domain"/>
    <property type="match status" value="1"/>
</dbReference>
<dbReference type="PROSITE" id="PS00894">
    <property type="entry name" value="HTH_DEOR_1"/>
    <property type="match status" value="1"/>
</dbReference>
<evidence type="ECO:0000256" key="2">
    <source>
        <dbReference type="ARBA" id="ARBA00023125"/>
    </source>
</evidence>
<reference evidence="5 6" key="1">
    <citation type="submission" date="2019-07" db="EMBL/GenBank/DDBJ databases">
        <title>Whole genome shotgun sequence of Vibrio superstes NBRC 103154.</title>
        <authorList>
            <person name="Hosoyama A."/>
            <person name="Uohara A."/>
            <person name="Ohji S."/>
            <person name="Ichikawa N."/>
        </authorList>
    </citation>
    <scope>NUCLEOTIDE SEQUENCE [LARGE SCALE GENOMIC DNA]</scope>
    <source>
        <strain evidence="5 6">NBRC 103154</strain>
    </source>
</reference>
<dbReference type="InterPro" id="IPR001034">
    <property type="entry name" value="DeoR_HTH"/>
</dbReference>
<keyword evidence="1" id="KW-0805">Transcription regulation</keyword>
<evidence type="ECO:0000256" key="1">
    <source>
        <dbReference type="ARBA" id="ARBA00023015"/>
    </source>
</evidence>
<dbReference type="Pfam" id="PF08220">
    <property type="entry name" value="HTH_DeoR"/>
    <property type="match status" value="1"/>
</dbReference>
<evidence type="ECO:0000313" key="6">
    <source>
        <dbReference type="Proteomes" id="UP000321113"/>
    </source>
</evidence>
<dbReference type="GO" id="GO:0003700">
    <property type="term" value="F:DNA-binding transcription factor activity"/>
    <property type="evidence" value="ECO:0007669"/>
    <property type="project" value="InterPro"/>
</dbReference>
<accession>A0A511QU42</accession>
<protein>
    <submittedName>
        <fullName evidence="5">DeoR family transcriptional regulator</fullName>
    </submittedName>
</protein>